<dbReference type="PANTHER" id="PTHR19957:SF83">
    <property type="entry name" value="SYNTAXIN-16"/>
    <property type="match status" value="1"/>
</dbReference>
<keyword evidence="5" id="KW-0653">Protein transport</keyword>
<feature type="domain" description="T-SNARE coiled-coil homology" evidence="11">
    <location>
        <begin position="221"/>
        <end position="283"/>
    </location>
</feature>
<evidence type="ECO:0000256" key="9">
    <source>
        <dbReference type="ARBA" id="ARBA00023136"/>
    </source>
</evidence>
<dbReference type="InterPro" id="IPR006012">
    <property type="entry name" value="Syntaxin/epimorphin_CS"/>
</dbReference>
<dbReference type="InterPro" id="IPR045242">
    <property type="entry name" value="Syntaxin"/>
</dbReference>
<protein>
    <submittedName>
        <fullName evidence="12">EOG090X0AQP</fullName>
    </submittedName>
</protein>
<accession>A0A9N6WTU9</accession>
<dbReference type="SUPFAM" id="SSF47661">
    <property type="entry name" value="t-snare proteins"/>
    <property type="match status" value="1"/>
</dbReference>
<dbReference type="InterPro" id="IPR010989">
    <property type="entry name" value="SNARE"/>
</dbReference>
<evidence type="ECO:0000313" key="12">
    <source>
        <dbReference type="EMBL" id="CAG4634971.1"/>
    </source>
</evidence>
<gene>
    <name evidence="12" type="primary">EOG090X0AQP</name>
</gene>
<evidence type="ECO:0000256" key="2">
    <source>
        <dbReference type="ARBA" id="ARBA00009063"/>
    </source>
</evidence>
<feature type="transmembrane region" description="Helical" evidence="10">
    <location>
        <begin position="293"/>
        <end position="313"/>
    </location>
</feature>
<evidence type="ECO:0000256" key="3">
    <source>
        <dbReference type="ARBA" id="ARBA00022448"/>
    </source>
</evidence>
<proteinExistence type="inferred from homology"/>
<dbReference type="GO" id="GO:0031201">
    <property type="term" value="C:SNARE complex"/>
    <property type="evidence" value="ECO:0007669"/>
    <property type="project" value="TreeGrafter"/>
</dbReference>
<dbReference type="GO" id="GO:0005484">
    <property type="term" value="F:SNAP receptor activity"/>
    <property type="evidence" value="ECO:0007669"/>
    <property type="project" value="InterPro"/>
</dbReference>
<dbReference type="GO" id="GO:0006886">
    <property type="term" value="P:intracellular protein transport"/>
    <property type="evidence" value="ECO:0007669"/>
    <property type="project" value="InterPro"/>
</dbReference>
<evidence type="ECO:0000256" key="7">
    <source>
        <dbReference type="ARBA" id="ARBA00023034"/>
    </source>
</evidence>
<keyword evidence="7" id="KW-0333">Golgi apparatus</keyword>
<reference evidence="12" key="1">
    <citation type="submission" date="2021-04" db="EMBL/GenBank/DDBJ databases">
        <authorList>
            <person name="Cornetti L."/>
        </authorList>
    </citation>
    <scope>NUCLEOTIDE SEQUENCE</scope>
</reference>
<dbReference type="GO" id="GO:0000149">
    <property type="term" value="F:SNARE binding"/>
    <property type="evidence" value="ECO:0007669"/>
    <property type="project" value="TreeGrafter"/>
</dbReference>
<evidence type="ECO:0000256" key="4">
    <source>
        <dbReference type="ARBA" id="ARBA00022692"/>
    </source>
</evidence>
<dbReference type="GO" id="GO:0048278">
    <property type="term" value="P:vesicle docking"/>
    <property type="evidence" value="ECO:0007669"/>
    <property type="project" value="TreeGrafter"/>
</dbReference>
<dbReference type="CDD" id="cd15845">
    <property type="entry name" value="SNARE_syntaxin16"/>
    <property type="match status" value="1"/>
</dbReference>
<dbReference type="SMART" id="SM00397">
    <property type="entry name" value="t_SNARE"/>
    <property type="match status" value="1"/>
</dbReference>
<dbReference type="PROSITE" id="PS50192">
    <property type="entry name" value="T_SNARE"/>
    <property type="match status" value="1"/>
</dbReference>
<dbReference type="AlphaFoldDB" id="A0A9N6WTU9"/>
<dbReference type="EMBL" id="OC978316">
    <property type="protein sequence ID" value="CAG4634971.1"/>
    <property type="molecule type" value="Genomic_DNA"/>
</dbReference>
<evidence type="ECO:0000256" key="10">
    <source>
        <dbReference type="SAM" id="Phobius"/>
    </source>
</evidence>
<keyword evidence="3" id="KW-0813">Transport</keyword>
<dbReference type="PANTHER" id="PTHR19957">
    <property type="entry name" value="SYNTAXIN"/>
    <property type="match status" value="1"/>
</dbReference>
<dbReference type="Pfam" id="PF05739">
    <property type="entry name" value="SNARE"/>
    <property type="match status" value="1"/>
</dbReference>
<dbReference type="GO" id="GO:0006906">
    <property type="term" value="P:vesicle fusion"/>
    <property type="evidence" value="ECO:0007669"/>
    <property type="project" value="TreeGrafter"/>
</dbReference>
<evidence type="ECO:0000259" key="11">
    <source>
        <dbReference type="PROSITE" id="PS50192"/>
    </source>
</evidence>
<dbReference type="GO" id="GO:0000139">
    <property type="term" value="C:Golgi membrane"/>
    <property type="evidence" value="ECO:0007669"/>
    <property type="project" value="UniProtKB-SubCell"/>
</dbReference>
<dbReference type="InterPro" id="IPR000727">
    <property type="entry name" value="T_SNARE_dom"/>
</dbReference>
<comment type="subcellular location">
    <subcellularLocation>
        <location evidence="1">Golgi apparatus membrane</location>
        <topology evidence="1">Single-pass type IV membrane protein</topology>
    </subcellularLocation>
</comment>
<keyword evidence="8" id="KW-0175">Coiled coil</keyword>
<sequence>MATRTLTEIFILMRNNAIQSRNFYSEQTVSDTASLVHHEGGEVNNRGCSTQIRIPPDWAESLEEAQYVLSKIQTRMKELSTLQNKHLLKPTFDDSMDEEKQIDTLTQEITKMFTTCHNCIKRIQHNSLSPSKGQTEANVAKNVVASLVSALQILSNTFRSDQNAYLNKIKSREERSQQYFGEASSAKDWNYDEWPNNVGSGSEQPTRVMSQQQLMLMEANSSFVEHREKEIQNVVRSIIELNSIFKEISHMVADQGSVLDRIDYNIEHTQVKVHQGLIHLQKAESHQKKNRKMICIVVLAVTIVVLIIILIAVKS</sequence>
<evidence type="ECO:0000256" key="6">
    <source>
        <dbReference type="ARBA" id="ARBA00022989"/>
    </source>
</evidence>
<evidence type="ECO:0000256" key="1">
    <source>
        <dbReference type="ARBA" id="ARBA00004409"/>
    </source>
</evidence>
<keyword evidence="9 10" id="KW-0472">Membrane</keyword>
<name>A0A9N6WTU9_9CRUS</name>
<evidence type="ECO:0000256" key="5">
    <source>
        <dbReference type="ARBA" id="ARBA00022927"/>
    </source>
</evidence>
<dbReference type="PROSITE" id="PS00914">
    <property type="entry name" value="SYNTAXIN"/>
    <property type="match status" value="1"/>
</dbReference>
<evidence type="ECO:0000256" key="8">
    <source>
        <dbReference type="ARBA" id="ARBA00023054"/>
    </source>
</evidence>
<keyword evidence="6 10" id="KW-1133">Transmembrane helix</keyword>
<dbReference type="Gene3D" id="1.20.58.70">
    <property type="match status" value="1"/>
</dbReference>
<comment type="similarity">
    <text evidence="2">Belongs to the syntaxin family.</text>
</comment>
<keyword evidence="4 10" id="KW-0812">Transmembrane</keyword>
<organism evidence="12">
    <name type="scientific">Alona affinis</name>
    <dbReference type="NCBI Taxonomy" id="381656"/>
    <lineage>
        <taxon>Eukaryota</taxon>
        <taxon>Metazoa</taxon>
        <taxon>Ecdysozoa</taxon>
        <taxon>Arthropoda</taxon>
        <taxon>Crustacea</taxon>
        <taxon>Branchiopoda</taxon>
        <taxon>Diplostraca</taxon>
        <taxon>Cladocera</taxon>
        <taxon>Anomopoda</taxon>
        <taxon>Chydoridae</taxon>
        <taxon>Alona</taxon>
    </lineage>
</organism>